<evidence type="ECO:0000256" key="3">
    <source>
        <dbReference type="ARBA" id="ARBA00022989"/>
    </source>
</evidence>
<evidence type="ECO:0000313" key="6">
    <source>
        <dbReference type="EMBL" id="UQF78977.1"/>
    </source>
</evidence>
<reference evidence="6" key="1">
    <citation type="submission" date="2022-05" db="EMBL/GenBank/DDBJ databases">
        <title>Using nanopore sequencing to obtain complete genomes from saliva samples.</title>
        <authorList>
            <person name="Baker J.L."/>
        </authorList>
    </citation>
    <scope>NUCLEOTIDE SEQUENCE</scope>
    <source>
        <strain evidence="6">JCVI-JB-Ag32</strain>
    </source>
</reference>
<sequence length="660" mass="70836">MRDFIDRTKRLFVGRPVSSRGLGQTLLPKRVALPVFASDALSSVGYAPDEVLITLSVAGAAAATLSPWIGLAVVAVLAIVVMSYRQTVYAYPSGGGDYEVVTDNLGPRAGTLVASALLSDYVLTVAVSISSGTAYLAAAVPAVAPYKVQIAVAVASILAIINLRGTRDAGSAFAIPTYLYMAAIGIMAVVGFAQEFTGHLGQAPSGAYTLESSWDQGLTSLAGVFLILRAFSSGCAALTGVEAISNGVPSFRRPKSKNAATTLAMLGLIAAVMLMSVIHLAGSTGVKMAEHPATELLLNGQPVGPKYHQDPVIGQLAATIFADFKPMFYLVTAVTGLILVLAANTAFNGFPVLASVLGRDQMLPRQLAARGDRLAYSNGIAVLWLGALAFIIGFAADVNRLIQLYIVGVFISFTLSQVGMVRYWTRQLKTSTDATRRKQMRRSRVVNAIGVFGTGVVLIIVLLTKVTRGAWITLLVMAVLYLIMNAIRRYYTSVGEQLAIDDLHDWRVGPARVHAIVLVSRLHKPTMRAITYAASTHPTSIEAVNVDTGGDEARELVKLWREDQIDVPLTILDSPFRDIVRPILTHVRSIRRDSPRDLVVIYLPEYVVRHWWQQILHNQSALRLKAALLFIPGVVTASVPWLIGSAAPVSKPAALPYRAS</sequence>
<keyword evidence="4 5" id="KW-0472">Membrane</keyword>
<dbReference type="Pfam" id="PF13520">
    <property type="entry name" value="AA_permease_2"/>
    <property type="match status" value="1"/>
</dbReference>
<feature type="transmembrane region" description="Helical" evidence="5">
    <location>
        <begin position="217"/>
        <end position="241"/>
    </location>
</feature>
<feature type="transmembrane region" description="Helical" evidence="5">
    <location>
        <begin position="626"/>
        <end position="643"/>
    </location>
</feature>
<feature type="transmembrane region" description="Helical" evidence="5">
    <location>
        <begin position="469"/>
        <end position="487"/>
    </location>
</feature>
<comment type="subcellular location">
    <subcellularLocation>
        <location evidence="1">Membrane</location>
        <topology evidence="1">Multi-pass membrane protein</topology>
    </subcellularLocation>
</comment>
<feature type="transmembrane region" description="Helical" evidence="5">
    <location>
        <begin position="121"/>
        <end position="140"/>
    </location>
</feature>
<feature type="transmembrane region" description="Helical" evidence="5">
    <location>
        <begin position="177"/>
        <end position="197"/>
    </location>
</feature>
<feature type="transmembrane region" description="Helical" evidence="5">
    <location>
        <begin position="51"/>
        <end position="81"/>
    </location>
</feature>
<dbReference type="AlphaFoldDB" id="A0A9E7D4E9"/>
<dbReference type="PANTHER" id="PTHR47704:SF1">
    <property type="entry name" value="POTASSIUM TRANSPORTER KIMA"/>
    <property type="match status" value="1"/>
</dbReference>
<dbReference type="InterPro" id="IPR053153">
    <property type="entry name" value="APC_K+_Transporter"/>
</dbReference>
<protein>
    <submittedName>
        <fullName evidence="6">APC family permease</fullName>
    </submittedName>
</protein>
<keyword evidence="3 5" id="KW-1133">Transmembrane helix</keyword>
<dbReference type="Proteomes" id="UP000830236">
    <property type="component" value="Chromosome"/>
</dbReference>
<feature type="transmembrane region" description="Helical" evidence="5">
    <location>
        <begin position="327"/>
        <end position="353"/>
    </location>
</feature>
<dbReference type="InterPro" id="IPR002293">
    <property type="entry name" value="AA/rel_permease1"/>
</dbReference>
<accession>A0A9E7D4E9</accession>
<feature type="transmembrane region" description="Helical" evidence="5">
    <location>
        <begin position="374"/>
        <end position="396"/>
    </location>
</feature>
<feature type="transmembrane region" description="Helical" evidence="5">
    <location>
        <begin position="445"/>
        <end position="463"/>
    </location>
</feature>
<dbReference type="GO" id="GO:0016020">
    <property type="term" value="C:membrane"/>
    <property type="evidence" value="ECO:0007669"/>
    <property type="project" value="UniProtKB-SubCell"/>
</dbReference>
<dbReference type="PANTHER" id="PTHR47704">
    <property type="entry name" value="POTASSIUM TRANSPORTER KIMA"/>
    <property type="match status" value="1"/>
</dbReference>
<name>A0A9E7D4E9_9ACTO</name>
<organism evidence="6 7">
    <name type="scientific">Actinomyces graevenitzii</name>
    <dbReference type="NCBI Taxonomy" id="55565"/>
    <lineage>
        <taxon>Bacteria</taxon>
        <taxon>Bacillati</taxon>
        <taxon>Actinomycetota</taxon>
        <taxon>Actinomycetes</taxon>
        <taxon>Actinomycetales</taxon>
        <taxon>Actinomycetaceae</taxon>
        <taxon>Actinomyces</taxon>
    </lineage>
</organism>
<dbReference type="GO" id="GO:0022857">
    <property type="term" value="F:transmembrane transporter activity"/>
    <property type="evidence" value="ECO:0007669"/>
    <property type="project" value="InterPro"/>
</dbReference>
<feature type="transmembrane region" description="Helical" evidence="5">
    <location>
        <begin position="402"/>
        <end position="424"/>
    </location>
</feature>
<evidence type="ECO:0000256" key="5">
    <source>
        <dbReference type="SAM" id="Phobius"/>
    </source>
</evidence>
<proteinExistence type="predicted"/>
<dbReference type="EMBL" id="CP097095">
    <property type="protein sequence ID" value="UQF78977.1"/>
    <property type="molecule type" value="Genomic_DNA"/>
</dbReference>
<dbReference type="Gene3D" id="1.20.1740.10">
    <property type="entry name" value="Amino acid/polyamine transporter I"/>
    <property type="match status" value="1"/>
</dbReference>
<gene>
    <name evidence="6" type="ORF">M3I41_04995</name>
</gene>
<keyword evidence="2 5" id="KW-0812">Transmembrane</keyword>
<evidence type="ECO:0000313" key="7">
    <source>
        <dbReference type="Proteomes" id="UP000830236"/>
    </source>
</evidence>
<feature type="transmembrane region" description="Helical" evidence="5">
    <location>
        <begin position="146"/>
        <end position="165"/>
    </location>
</feature>
<evidence type="ECO:0000256" key="1">
    <source>
        <dbReference type="ARBA" id="ARBA00004141"/>
    </source>
</evidence>
<dbReference type="KEGG" id="agh:M3I41_04995"/>
<evidence type="ECO:0000256" key="2">
    <source>
        <dbReference type="ARBA" id="ARBA00022692"/>
    </source>
</evidence>
<feature type="transmembrane region" description="Helical" evidence="5">
    <location>
        <begin position="262"/>
        <end position="282"/>
    </location>
</feature>
<evidence type="ECO:0000256" key="4">
    <source>
        <dbReference type="ARBA" id="ARBA00023136"/>
    </source>
</evidence>